<dbReference type="Pfam" id="PF12823">
    <property type="entry name" value="DUF3817"/>
    <property type="match status" value="1"/>
</dbReference>
<dbReference type="KEGG" id="psn:Pedsa_0204"/>
<evidence type="ECO:0000313" key="9">
    <source>
        <dbReference type="Proteomes" id="UP000000310"/>
    </source>
</evidence>
<feature type="transmembrane region" description="Helical" evidence="6">
    <location>
        <begin position="41"/>
        <end position="63"/>
    </location>
</feature>
<feature type="transmembrane region" description="Helical" evidence="6">
    <location>
        <begin position="12"/>
        <end position="34"/>
    </location>
</feature>
<evidence type="ECO:0000256" key="2">
    <source>
        <dbReference type="ARBA" id="ARBA00022475"/>
    </source>
</evidence>
<evidence type="ECO:0000256" key="3">
    <source>
        <dbReference type="ARBA" id="ARBA00022692"/>
    </source>
</evidence>
<keyword evidence="3 6" id="KW-0812">Transmembrane</keyword>
<feature type="transmembrane region" description="Helical" evidence="6">
    <location>
        <begin position="69"/>
        <end position="88"/>
    </location>
</feature>
<evidence type="ECO:0000313" key="8">
    <source>
        <dbReference type="EMBL" id="ADY50790.1"/>
    </source>
</evidence>
<dbReference type="EMBL" id="CP002545">
    <property type="protein sequence ID" value="ADY50790.1"/>
    <property type="molecule type" value="Genomic_DNA"/>
</dbReference>
<keyword evidence="2" id="KW-1003">Cell membrane</keyword>
<proteinExistence type="predicted"/>
<dbReference type="InterPro" id="IPR023845">
    <property type="entry name" value="DUF3817_TM"/>
</dbReference>
<keyword evidence="5 6" id="KW-0472">Membrane</keyword>
<dbReference type="AlphaFoldDB" id="F0SDR3"/>
<evidence type="ECO:0000259" key="7">
    <source>
        <dbReference type="Pfam" id="PF12823"/>
    </source>
</evidence>
<name>F0SDR3_PSESL</name>
<sequence>MDTNKLLKNFRFIAYWEGWSYLTIFVTMIFKYALKMGTANFIVGSIHGALFIIYMLLLLLLLLKKRINFGQAVIGFIVSLIPFGTFIADKKWFSKW</sequence>
<keyword evidence="9" id="KW-1185">Reference proteome</keyword>
<evidence type="ECO:0000256" key="1">
    <source>
        <dbReference type="ARBA" id="ARBA00004651"/>
    </source>
</evidence>
<evidence type="ECO:0000256" key="5">
    <source>
        <dbReference type="ARBA" id="ARBA00023136"/>
    </source>
</evidence>
<dbReference type="PANTHER" id="PTHR40077:SF2">
    <property type="entry name" value="MEMBRANE PROTEIN"/>
    <property type="match status" value="1"/>
</dbReference>
<dbReference type="GO" id="GO:0005886">
    <property type="term" value="C:plasma membrane"/>
    <property type="evidence" value="ECO:0007669"/>
    <property type="project" value="UniProtKB-SubCell"/>
</dbReference>
<keyword evidence="4 6" id="KW-1133">Transmembrane helix</keyword>
<evidence type="ECO:0000256" key="6">
    <source>
        <dbReference type="SAM" id="Phobius"/>
    </source>
</evidence>
<dbReference type="OrthoDB" id="1121311at2"/>
<dbReference type="STRING" id="762903.Pedsa_0204"/>
<dbReference type="Proteomes" id="UP000000310">
    <property type="component" value="Chromosome"/>
</dbReference>
<gene>
    <name evidence="8" type="ordered locus">Pedsa_0204</name>
</gene>
<protein>
    <recommendedName>
        <fullName evidence="7">DUF3817 domain-containing protein</fullName>
    </recommendedName>
</protein>
<organism evidence="8 9">
    <name type="scientific">Pseudopedobacter saltans (strain ATCC 51119 / DSM 12145 / JCM 21818 / CCUG 39354 / LMG 10337 / NBRC 100064 / NCIMB 13643)</name>
    <name type="common">Pedobacter saltans</name>
    <dbReference type="NCBI Taxonomy" id="762903"/>
    <lineage>
        <taxon>Bacteria</taxon>
        <taxon>Pseudomonadati</taxon>
        <taxon>Bacteroidota</taxon>
        <taxon>Sphingobacteriia</taxon>
        <taxon>Sphingobacteriales</taxon>
        <taxon>Sphingobacteriaceae</taxon>
        <taxon>Pseudopedobacter</taxon>
    </lineage>
</organism>
<dbReference type="NCBIfam" id="TIGR03954">
    <property type="entry name" value="integ_memb_HG"/>
    <property type="match status" value="1"/>
</dbReference>
<dbReference type="eggNOG" id="ENOG5033CDS">
    <property type="taxonomic scope" value="Bacteria"/>
</dbReference>
<reference evidence="9" key="2">
    <citation type="submission" date="2011-02" db="EMBL/GenBank/DDBJ databases">
        <title>The complete genome of Pedobacter saltans DSM 12145.</title>
        <authorList>
            <consortium name="US DOE Joint Genome Institute (JGI-PGF)"/>
            <person name="Lucas S."/>
            <person name="Copeland A."/>
            <person name="Lapidus A."/>
            <person name="Bruce D."/>
            <person name="Goodwin L."/>
            <person name="Pitluck S."/>
            <person name="Kyrpides N."/>
            <person name="Mavromatis K."/>
            <person name="Pagani I."/>
            <person name="Ivanova N."/>
            <person name="Ovchinnikova G."/>
            <person name="Lu M."/>
            <person name="Detter J.C."/>
            <person name="Han C."/>
            <person name="Land M."/>
            <person name="Hauser L."/>
            <person name="Markowitz V."/>
            <person name="Cheng J.-F."/>
            <person name="Hugenholtz P."/>
            <person name="Woyke T."/>
            <person name="Wu D."/>
            <person name="Tindall B."/>
            <person name="Pomrenke H.G."/>
            <person name="Brambilla E."/>
            <person name="Klenk H.-P."/>
            <person name="Eisen J.A."/>
        </authorList>
    </citation>
    <scope>NUCLEOTIDE SEQUENCE [LARGE SCALE GENOMIC DNA]</scope>
    <source>
        <strain evidence="9">ATCC 51119 / DSM 12145 / JCM 21818 / LMG 10337 / NBRC 100064 / NCIMB 13643</strain>
    </source>
</reference>
<dbReference type="HOGENOM" id="CLU_120964_3_3_10"/>
<dbReference type="PANTHER" id="PTHR40077">
    <property type="entry name" value="MEMBRANE PROTEIN-RELATED"/>
    <property type="match status" value="1"/>
</dbReference>
<comment type="subcellular location">
    <subcellularLocation>
        <location evidence="1">Cell membrane</location>
        <topology evidence="1">Multi-pass membrane protein</topology>
    </subcellularLocation>
</comment>
<accession>F0SDR3</accession>
<dbReference type="RefSeq" id="WP_013631293.1">
    <property type="nucleotide sequence ID" value="NC_015177.1"/>
</dbReference>
<reference evidence="8 9" key="1">
    <citation type="journal article" date="2011" name="Stand. Genomic Sci.">
        <title>Complete genome sequence of the gliding, heparinolytic Pedobacter saltans type strain (113).</title>
        <authorList>
            <person name="Liolios K."/>
            <person name="Sikorski J."/>
            <person name="Lu M."/>
            <person name="Nolan M."/>
            <person name="Lapidus A."/>
            <person name="Lucas S."/>
            <person name="Hammon N."/>
            <person name="Deshpande S."/>
            <person name="Cheng J.F."/>
            <person name="Tapia R."/>
            <person name="Han C."/>
            <person name="Goodwin L."/>
            <person name="Pitluck S."/>
            <person name="Huntemann M."/>
            <person name="Ivanova N."/>
            <person name="Pagani I."/>
            <person name="Mavromatis K."/>
            <person name="Ovchinikova G."/>
            <person name="Pati A."/>
            <person name="Chen A."/>
            <person name="Palaniappan K."/>
            <person name="Land M."/>
            <person name="Hauser L."/>
            <person name="Brambilla E.M."/>
            <person name="Kotsyurbenko O."/>
            <person name="Rohde M."/>
            <person name="Tindall B.J."/>
            <person name="Abt B."/>
            <person name="Goker M."/>
            <person name="Detter J.C."/>
            <person name="Woyke T."/>
            <person name="Bristow J."/>
            <person name="Eisen J.A."/>
            <person name="Markowitz V."/>
            <person name="Hugenholtz P."/>
            <person name="Klenk H.P."/>
            <person name="Kyrpides N.C."/>
        </authorList>
    </citation>
    <scope>NUCLEOTIDE SEQUENCE [LARGE SCALE GENOMIC DNA]</scope>
    <source>
        <strain evidence="9">ATCC 51119 / DSM 12145 / JCM 21818 / LMG 10337 / NBRC 100064 / NCIMB 13643</strain>
    </source>
</reference>
<evidence type="ECO:0000256" key="4">
    <source>
        <dbReference type="ARBA" id="ARBA00022989"/>
    </source>
</evidence>
<feature type="domain" description="DUF3817" evidence="7">
    <location>
        <begin position="7"/>
        <end position="92"/>
    </location>
</feature>